<dbReference type="Gramene" id="PUZ75666">
    <property type="protein sequence ID" value="PUZ75666"/>
    <property type="gene ID" value="GQ55_1G213900"/>
</dbReference>
<keyword evidence="2" id="KW-1185">Reference proteome</keyword>
<protein>
    <submittedName>
        <fullName evidence="1">Uncharacterized protein</fullName>
    </submittedName>
</protein>
<name>A0A2T7F6F6_9POAL</name>
<organism evidence="1 2">
    <name type="scientific">Panicum hallii var. hallii</name>
    <dbReference type="NCBI Taxonomy" id="1504633"/>
    <lineage>
        <taxon>Eukaryota</taxon>
        <taxon>Viridiplantae</taxon>
        <taxon>Streptophyta</taxon>
        <taxon>Embryophyta</taxon>
        <taxon>Tracheophyta</taxon>
        <taxon>Spermatophyta</taxon>
        <taxon>Magnoliopsida</taxon>
        <taxon>Liliopsida</taxon>
        <taxon>Poales</taxon>
        <taxon>Poaceae</taxon>
        <taxon>PACMAD clade</taxon>
        <taxon>Panicoideae</taxon>
        <taxon>Panicodae</taxon>
        <taxon>Paniceae</taxon>
        <taxon>Panicinae</taxon>
        <taxon>Panicum</taxon>
        <taxon>Panicum sect. Panicum</taxon>
    </lineage>
</organism>
<sequence length="117" mass="13473">MSICMFLTKLQSVCDTYVGGIPNTDCIMVPMNYLPVLGRSDWYQGQQSLFFFFWLRCKVGTKKSVMSLINDFQACSQHLMKRASNKHGTLHLESQVQEFTPAFFVTNKRRAAMYPSK</sequence>
<gene>
    <name evidence="1" type="ORF">GQ55_1G213900</name>
</gene>
<accession>A0A2T7F6F6</accession>
<dbReference type="AlphaFoldDB" id="A0A2T7F6F6"/>
<dbReference type="Proteomes" id="UP000244336">
    <property type="component" value="Chromosome 1"/>
</dbReference>
<proteinExistence type="predicted"/>
<dbReference type="EMBL" id="CM009749">
    <property type="protein sequence ID" value="PUZ75666.1"/>
    <property type="molecule type" value="Genomic_DNA"/>
</dbReference>
<reference evidence="1 2" key="1">
    <citation type="submission" date="2018-04" db="EMBL/GenBank/DDBJ databases">
        <title>WGS assembly of Panicum hallii var. hallii HAL2.</title>
        <authorList>
            <person name="Lovell J."/>
            <person name="Jenkins J."/>
            <person name="Lowry D."/>
            <person name="Mamidi S."/>
            <person name="Sreedasyam A."/>
            <person name="Weng X."/>
            <person name="Barry K."/>
            <person name="Bonette J."/>
            <person name="Campitelli B."/>
            <person name="Daum C."/>
            <person name="Gordon S."/>
            <person name="Gould B."/>
            <person name="Lipzen A."/>
            <person name="MacQueen A."/>
            <person name="Palacio-Mejia J."/>
            <person name="Plott C."/>
            <person name="Shakirov E."/>
            <person name="Shu S."/>
            <person name="Yoshinaga Y."/>
            <person name="Zane M."/>
            <person name="Rokhsar D."/>
            <person name="Grimwood J."/>
            <person name="Schmutz J."/>
            <person name="Juenger T."/>
        </authorList>
    </citation>
    <scope>NUCLEOTIDE SEQUENCE [LARGE SCALE GENOMIC DNA]</scope>
    <source>
        <strain evidence="2">cv. HAL2</strain>
    </source>
</reference>
<evidence type="ECO:0000313" key="1">
    <source>
        <dbReference type="EMBL" id="PUZ75666.1"/>
    </source>
</evidence>
<evidence type="ECO:0000313" key="2">
    <source>
        <dbReference type="Proteomes" id="UP000244336"/>
    </source>
</evidence>